<gene>
    <name evidence="1" type="ORF">HJ583_015745</name>
</gene>
<dbReference type="Pfam" id="PF13318">
    <property type="entry name" value="AtzG-like"/>
    <property type="match status" value="1"/>
</dbReference>
<proteinExistence type="predicted"/>
<dbReference type="InterPro" id="IPR025148">
    <property type="entry name" value="AtzG-like"/>
</dbReference>
<comment type="caution">
    <text evidence="1">The sequence shown here is derived from an EMBL/GenBank/DDBJ whole genome shotgun (WGS) entry which is preliminary data.</text>
</comment>
<evidence type="ECO:0000313" key="1">
    <source>
        <dbReference type="EMBL" id="NSL56486.1"/>
    </source>
</evidence>
<dbReference type="Proteomes" id="UP000778523">
    <property type="component" value="Unassembled WGS sequence"/>
</dbReference>
<reference evidence="1 2" key="1">
    <citation type="submission" date="2020-06" db="EMBL/GenBank/DDBJ databases">
        <title>Draft genome of Uliginosibacterium sp. IMCC34675.</title>
        <authorList>
            <person name="Song J."/>
        </authorList>
    </citation>
    <scope>NUCLEOTIDE SEQUENCE [LARGE SCALE GENOMIC DNA]</scope>
    <source>
        <strain evidence="1 2">IMCC34675</strain>
    </source>
</reference>
<keyword evidence="2" id="KW-1185">Reference proteome</keyword>
<evidence type="ECO:0000313" key="2">
    <source>
        <dbReference type="Proteomes" id="UP000778523"/>
    </source>
</evidence>
<dbReference type="RefSeq" id="WP_158239291.1">
    <property type="nucleotide sequence ID" value="NZ_JABCSC020000004.1"/>
</dbReference>
<dbReference type="EMBL" id="JABCSC020000004">
    <property type="protein sequence ID" value="NSL56486.1"/>
    <property type="molecule type" value="Genomic_DNA"/>
</dbReference>
<protein>
    <submittedName>
        <fullName evidence="1">DUF4089 domain-containing protein</fullName>
    </submittedName>
</protein>
<sequence length="66" mass="7097">MQSEVVMKENPWLAYVEQVAVLQGYALDAPQLARVAEQMALVARVAAPLLALPLAAAVEPAPIFRP</sequence>
<accession>A0ABX2IQB2</accession>
<name>A0ABX2IQB2_9RHOO</name>
<organism evidence="1 2">
    <name type="scientific">Uliginosibacterium aquaticum</name>
    <dbReference type="NCBI Taxonomy" id="2731212"/>
    <lineage>
        <taxon>Bacteria</taxon>
        <taxon>Pseudomonadati</taxon>
        <taxon>Pseudomonadota</taxon>
        <taxon>Betaproteobacteria</taxon>
        <taxon>Rhodocyclales</taxon>
        <taxon>Zoogloeaceae</taxon>
        <taxon>Uliginosibacterium</taxon>
    </lineage>
</organism>